<feature type="transmembrane region" description="Helical" evidence="6">
    <location>
        <begin position="91"/>
        <end position="116"/>
    </location>
</feature>
<dbReference type="InterPro" id="IPR050638">
    <property type="entry name" value="AA-Vitamin_Transporters"/>
</dbReference>
<feature type="transmembrane region" description="Helical" evidence="6">
    <location>
        <begin position="181"/>
        <end position="202"/>
    </location>
</feature>
<feature type="domain" description="EamA" evidence="7">
    <location>
        <begin position="156"/>
        <end position="291"/>
    </location>
</feature>
<evidence type="ECO:0000256" key="4">
    <source>
        <dbReference type="ARBA" id="ARBA00022989"/>
    </source>
</evidence>
<accession>A0ABM7PJH8</accession>
<evidence type="ECO:0000256" key="6">
    <source>
        <dbReference type="SAM" id="Phobius"/>
    </source>
</evidence>
<dbReference type="RefSeq" id="WP_236889121.1">
    <property type="nucleotide sequence ID" value="NZ_AP024488.1"/>
</dbReference>
<reference evidence="8 9" key="1">
    <citation type="submission" date="2021-02" db="EMBL/GenBank/DDBJ databases">
        <title>Complete genome of Desulfoluna sp. strain ASN36.</title>
        <authorList>
            <person name="Takahashi A."/>
            <person name="Kojima H."/>
            <person name="Fukui M."/>
        </authorList>
    </citation>
    <scope>NUCLEOTIDE SEQUENCE [LARGE SCALE GENOMIC DNA]</scope>
    <source>
        <strain evidence="8 9">ASN36</strain>
    </source>
</reference>
<evidence type="ECO:0000313" key="9">
    <source>
        <dbReference type="Proteomes" id="UP001320148"/>
    </source>
</evidence>
<dbReference type="Proteomes" id="UP001320148">
    <property type="component" value="Chromosome"/>
</dbReference>
<keyword evidence="9" id="KW-1185">Reference proteome</keyword>
<evidence type="ECO:0000256" key="5">
    <source>
        <dbReference type="ARBA" id="ARBA00023136"/>
    </source>
</evidence>
<dbReference type="Pfam" id="PF00892">
    <property type="entry name" value="EamA"/>
    <property type="match status" value="2"/>
</dbReference>
<proteinExistence type="inferred from homology"/>
<feature type="transmembrane region" description="Helical" evidence="6">
    <location>
        <begin position="39"/>
        <end position="57"/>
    </location>
</feature>
<feature type="transmembrane region" description="Helical" evidence="6">
    <location>
        <begin position="275"/>
        <end position="291"/>
    </location>
</feature>
<comment type="subcellular location">
    <subcellularLocation>
        <location evidence="1">Membrane</location>
        <topology evidence="1">Multi-pass membrane protein</topology>
    </subcellularLocation>
</comment>
<keyword evidence="4 6" id="KW-1133">Transmembrane helix</keyword>
<evidence type="ECO:0000313" key="8">
    <source>
        <dbReference type="EMBL" id="BCS97722.1"/>
    </source>
</evidence>
<gene>
    <name evidence="8" type="ORF">DSLASN_33540</name>
</gene>
<organism evidence="8 9">
    <name type="scientific">Desulfoluna limicola</name>
    <dbReference type="NCBI Taxonomy" id="2810562"/>
    <lineage>
        <taxon>Bacteria</taxon>
        <taxon>Pseudomonadati</taxon>
        <taxon>Thermodesulfobacteriota</taxon>
        <taxon>Desulfobacteria</taxon>
        <taxon>Desulfobacterales</taxon>
        <taxon>Desulfolunaceae</taxon>
        <taxon>Desulfoluna</taxon>
    </lineage>
</organism>
<dbReference type="EMBL" id="AP024488">
    <property type="protein sequence ID" value="BCS97722.1"/>
    <property type="molecule type" value="Genomic_DNA"/>
</dbReference>
<comment type="similarity">
    <text evidence="2">Belongs to the EamA transporter family.</text>
</comment>
<dbReference type="PANTHER" id="PTHR32322:SF2">
    <property type="entry name" value="EAMA DOMAIN-CONTAINING PROTEIN"/>
    <property type="match status" value="1"/>
</dbReference>
<feature type="transmembrane region" description="Helical" evidence="6">
    <location>
        <begin position="128"/>
        <end position="145"/>
    </location>
</feature>
<feature type="transmembrane region" description="Helical" evidence="6">
    <location>
        <begin position="248"/>
        <end position="269"/>
    </location>
</feature>
<feature type="transmembrane region" description="Helical" evidence="6">
    <location>
        <begin position="69"/>
        <end position="85"/>
    </location>
</feature>
<keyword evidence="3 6" id="KW-0812">Transmembrane</keyword>
<feature type="transmembrane region" description="Helical" evidence="6">
    <location>
        <begin position="9"/>
        <end position="27"/>
    </location>
</feature>
<evidence type="ECO:0000256" key="1">
    <source>
        <dbReference type="ARBA" id="ARBA00004141"/>
    </source>
</evidence>
<feature type="transmembrane region" description="Helical" evidence="6">
    <location>
        <begin position="222"/>
        <end position="241"/>
    </location>
</feature>
<evidence type="ECO:0000259" key="7">
    <source>
        <dbReference type="Pfam" id="PF00892"/>
    </source>
</evidence>
<dbReference type="InterPro" id="IPR037185">
    <property type="entry name" value="EmrE-like"/>
</dbReference>
<sequence>MTFQTKQRPVIAFIALGIIWGSNFIYMKMAAELISPSQIVLFRVLFGFVPVLVYALGKRTLHVNQLRHAHHFIVMSILATSLYYFCFAKGAALLLSGIAGAVSGAIPLFSFVMAVLFLPEEKPTIKKIVGVLIGLVGVIIIARPSGHDVFATNLEGIAYMVAGSLSVGASFVYAKKFVVPLHIPAAALTTYQLGFGLLLLALMTDTDGIGRLWGSPHASLGLIIGLGLLGTGLAYILYYYIVETMGAVAASSVTYIPPVVALIIGVLLVGEHVAPMDYFATTLIFLGVFLLKQRIK</sequence>
<dbReference type="InterPro" id="IPR000620">
    <property type="entry name" value="EamA_dom"/>
</dbReference>
<feature type="transmembrane region" description="Helical" evidence="6">
    <location>
        <begin position="157"/>
        <end position="174"/>
    </location>
</feature>
<dbReference type="PANTHER" id="PTHR32322">
    <property type="entry name" value="INNER MEMBRANE TRANSPORTER"/>
    <property type="match status" value="1"/>
</dbReference>
<keyword evidence="5 6" id="KW-0472">Membrane</keyword>
<name>A0ABM7PJH8_9BACT</name>
<feature type="domain" description="EamA" evidence="7">
    <location>
        <begin position="10"/>
        <end position="142"/>
    </location>
</feature>
<dbReference type="SUPFAM" id="SSF103481">
    <property type="entry name" value="Multidrug resistance efflux transporter EmrE"/>
    <property type="match status" value="2"/>
</dbReference>
<evidence type="ECO:0000256" key="3">
    <source>
        <dbReference type="ARBA" id="ARBA00022692"/>
    </source>
</evidence>
<protein>
    <submittedName>
        <fullName evidence="8">Hypothetical conserved integral membrane protein</fullName>
    </submittedName>
</protein>
<evidence type="ECO:0000256" key="2">
    <source>
        <dbReference type="ARBA" id="ARBA00007362"/>
    </source>
</evidence>